<dbReference type="InterPro" id="IPR023465">
    <property type="entry name" value="Riboflavin_kinase_dom_sf"/>
</dbReference>
<accession>A0ABY5PCY9</accession>
<reference evidence="17" key="1">
    <citation type="submission" date="2021-11" db="EMBL/GenBank/DDBJ databases">
        <title>Cultivation dependent microbiological survey of springs from the worlds oldest radium mine currently devoted to the extraction of radon-saturated water.</title>
        <authorList>
            <person name="Kapinusova G."/>
            <person name="Smrhova T."/>
            <person name="Strejcek M."/>
            <person name="Suman J."/>
            <person name="Jani K."/>
            <person name="Pajer P."/>
            <person name="Uhlik O."/>
        </authorList>
    </citation>
    <scope>NUCLEOTIDE SEQUENCE [LARGE SCALE GENOMIC DNA]</scope>
    <source>
        <strain evidence="17">J379</strain>
    </source>
</reference>
<evidence type="ECO:0000256" key="11">
    <source>
        <dbReference type="ARBA" id="ARBA00023268"/>
    </source>
</evidence>
<dbReference type="Gene3D" id="2.40.30.30">
    <property type="entry name" value="Riboflavin kinase-like"/>
    <property type="match status" value="1"/>
</dbReference>
<dbReference type="InterPro" id="IPR002606">
    <property type="entry name" value="Riboflavin_kinase_bac"/>
</dbReference>
<comment type="catalytic activity">
    <reaction evidence="12 14">
        <text>riboflavin + ATP = FMN + ADP + H(+)</text>
        <dbReference type="Rhea" id="RHEA:14357"/>
        <dbReference type="ChEBI" id="CHEBI:15378"/>
        <dbReference type="ChEBI" id="CHEBI:30616"/>
        <dbReference type="ChEBI" id="CHEBI:57986"/>
        <dbReference type="ChEBI" id="CHEBI:58210"/>
        <dbReference type="ChEBI" id="CHEBI:456216"/>
        <dbReference type="EC" id="2.7.1.26"/>
    </reaction>
</comment>
<keyword evidence="10 14" id="KW-0067">ATP-binding</keyword>
<dbReference type="Proteomes" id="UP001058860">
    <property type="component" value="Chromosome"/>
</dbReference>
<feature type="domain" description="Riboflavin kinase" evidence="15">
    <location>
        <begin position="167"/>
        <end position="292"/>
    </location>
</feature>
<keyword evidence="5 14" id="KW-0808">Transferase</keyword>
<comment type="catalytic activity">
    <reaction evidence="13 14">
        <text>FMN + ATP + H(+) = FAD + diphosphate</text>
        <dbReference type="Rhea" id="RHEA:17237"/>
        <dbReference type="ChEBI" id="CHEBI:15378"/>
        <dbReference type="ChEBI" id="CHEBI:30616"/>
        <dbReference type="ChEBI" id="CHEBI:33019"/>
        <dbReference type="ChEBI" id="CHEBI:57692"/>
        <dbReference type="ChEBI" id="CHEBI:58210"/>
        <dbReference type="EC" id="2.7.7.2"/>
    </reaction>
</comment>
<proteinExistence type="inferred from homology"/>
<dbReference type="PANTHER" id="PTHR22749:SF6">
    <property type="entry name" value="RIBOFLAVIN KINASE"/>
    <property type="match status" value="1"/>
</dbReference>
<evidence type="ECO:0000256" key="10">
    <source>
        <dbReference type="ARBA" id="ARBA00022840"/>
    </source>
</evidence>
<dbReference type="CDD" id="cd02064">
    <property type="entry name" value="FAD_synthetase_N"/>
    <property type="match status" value="1"/>
</dbReference>
<dbReference type="InterPro" id="IPR014729">
    <property type="entry name" value="Rossmann-like_a/b/a_fold"/>
</dbReference>
<evidence type="ECO:0000313" key="16">
    <source>
        <dbReference type="EMBL" id="UUY02492.1"/>
    </source>
</evidence>
<dbReference type="GO" id="GO:0008531">
    <property type="term" value="F:riboflavin kinase activity"/>
    <property type="evidence" value="ECO:0007669"/>
    <property type="project" value="UniProtKB-EC"/>
</dbReference>
<comment type="similarity">
    <text evidence="14">Belongs to the ribF family.</text>
</comment>
<dbReference type="SMART" id="SM00904">
    <property type="entry name" value="Flavokinase"/>
    <property type="match status" value="1"/>
</dbReference>
<gene>
    <name evidence="16" type="ORF">LRS13_17535</name>
</gene>
<dbReference type="Pfam" id="PF01687">
    <property type="entry name" value="Flavokinase"/>
    <property type="match status" value="1"/>
</dbReference>
<comment type="pathway">
    <text evidence="1 14">Cofactor biosynthesis; FAD biosynthesis; FAD from FMN: step 1/1.</text>
</comment>
<protein>
    <recommendedName>
        <fullName evidence="14">Riboflavin biosynthesis protein</fullName>
    </recommendedName>
    <domain>
        <recommendedName>
            <fullName evidence="14">Riboflavin kinase</fullName>
            <ecNumber evidence="14">2.7.1.26</ecNumber>
        </recommendedName>
        <alternativeName>
            <fullName evidence="14">Flavokinase</fullName>
        </alternativeName>
    </domain>
    <domain>
        <recommendedName>
            <fullName evidence="14">FMN adenylyltransferase</fullName>
            <ecNumber evidence="14">2.7.7.2</ecNumber>
        </recommendedName>
        <alternativeName>
            <fullName evidence="14">FAD pyrophosphorylase</fullName>
        </alternativeName>
        <alternativeName>
            <fullName evidence="14">FAD synthase</fullName>
        </alternativeName>
    </domain>
</protein>
<dbReference type="Gene3D" id="3.40.50.620">
    <property type="entry name" value="HUPs"/>
    <property type="match status" value="1"/>
</dbReference>
<dbReference type="InterPro" id="IPR015864">
    <property type="entry name" value="FAD_synthase"/>
</dbReference>
<evidence type="ECO:0000256" key="1">
    <source>
        <dbReference type="ARBA" id="ARBA00004726"/>
    </source>
</evidence>
<dbReference type="PIRSF" id="PIRSF004491">
    <property type="entry name" value="FAD_Synth"/>
    <property type="match status" value="1"/>
</dbReference>
<dbReference type="Pfam" id="PF06574">
    <property type="entry name" value="FAD_syn"/>
    <property type="match status" value="1"/>
</dbReference>
<evidence type="ECO:0000256" key="2">
    <source>
        <dbReference type="ARBA" id="ARBA00005201"/>
    </source>
</evidence>
<dbReference type="InterPro" id="IPR023468">
    <property type="entry name" value="Riboflavin_kinase"/>
</dbReference>
<dbReference type="NCBIfam" id="TIGR00083">
    <property type="entry name" value="ribF"/>
    <property type="match status" value="1"/>
</dbReference>
<keyword evidence="17" id="KW-1185">Reference proteome</keyword>
<evidence type="ECO:0000256" key="12">
    <source>
        <dbReference type="ARBA" id="ARBA00047880"/>
    </source>
</evidence>
<dbReference type="PANTHER" id="PTHR22749">
    <property type="entry name" value="RIBOFLAVIN KINASE/FMN ADENYLYLTRANSFERASE"/>
    <property type="match status" value="1"/>
</dbReference>
<dbReference type="EC" id="2.7.1.26" evidence="14"/>
<evidence type="ECO:0000256" key="8">
    <source>
        <dbReference type="ARBA" id="ARBA00022777"/>
    </source>
</evidence>
<keyword evidence="9 14" id="KW-0274">FAD</keyword>
<evidence type="ECO:0000313" key="17">
    <source>
        <dbReference type="Proteomes" id="UP001058860"/>
    </source>
</evidence>
<dbReference type="EMBL" id="CP088295">
    <property type="protein sequence ID" value="UUY02492.1"/>
    <property type="molecule type" value="Genomic_DNA"/>
</dbReference>
<dbReference type="RefSeq" id="WP_353863019.1">
    <property type="nucleotide sequence ID" value="NZ_CP088295.1"/>
</dbReference>
<comment type="pathway">
    <text evidence="2 14">Cofactor biosynthesis; FMN biosynthesis; FMN from riboflavin (ATP route): step 1/1.</text>
</comment>
<keyword evidence="3 14" id="KW-0285">Flavoprotein</keyword>
<dbReference type="NCBIfam" id="NF004160">
    <property type="entry name" value="PRK05627.1-3"/>
    <property type="match status" value="1"/>
</dbReference>
<evidence type="ECO:0000256" key="4">
    <source>
        <dbReference type="ARBA" id="ARBA00022643"/>
    </source>
</evidence>
<evidence type="ECO:0000256" key="13">
    <source>
        <dbReference type="ARBA" id="ARBA00049494"/>
    </source>
</evidence>
<sequence>MKVTRLPDVEPRPRRVAVGTFDGVHLGHREVIRDADTVLTFDPHPTTVVHPAAVPKLITTIDRKAELVGSLGAQEMVVIPFDADFAGRSAQSFIDDVLVRSLGATHVSVGENFRFGHRAQGDPAMLGADDRFETRVVQLLEADGEIVSSSHIRGLLLGGALEYANSLLVDPFVMQGVVVHGDKRGRELGYPTANVVPDDQYVLPGHAVYACVAETPTGRHLAAVNVGVRPMFETGRGELIEAYLLDFDGDLYDTTLTLTFHHRLRGERRFDGVDALIEQMGRDVEETRRLLAEQV</sequence>
<keyword evidence="11" id="KW-0511">Multifunctional enzyme</keyword>
<dbReference type="InterPro" id="IPR015865">
    <property type="entry name" value="Riboflavin_kinase_bac/euk"/>
</dbReference>
<evidence type="ECO:0000256" key="6">
    <source>
        <dbReference type="ARBA" id="ARBA00022695"/>
    </source>
</evidence>
<keyword evidence="8 14" id="KW-0418">Kinase</keyword>
<keyword evidence="6 14" id="KW-0548">Nucleotidyltransferase</keyword>
<dbReference type="EC" id="2.7.7.2" evidence="14"/>
<evidence type="ECO:0000256" key="9">
    <source>
        <dbReference type="ARBA" id="ARBA00022827"/>
    </source>
</evidence>
<evidence type="ECO:0000256" key="14">
    <source>
        <dbReference type="PIRNR" id="PIRNR004491"/>
    </source>
</evidence>
<dbReference type="SUPFAM" id="SSF82114">
    <property type="entry name" value="Riboflavin kinase-like"/>
    <property type="match status" value="1"/>
</dbReference>
<keyword evidence="7 14" id="KW-0547">Nucleotide-binding</keyword>
<dbReference type="SUPFAM" id="SSF52374">
    <property type="entry name" value="Nucleotidylyl transferase"/>
    <property type="match status" value="1"/>
</dbReference>
<keyword evidence="4 14" id="KW-0288">FMN</keyword>
<organism evidence="16 17">
    <name type="scientific">Svornostia abyssi</name>
    <dbReference type="NCBI Taxonomy" id="2898438"/>
    <lineage>
        <taxon>Bacteria</taxon>
        <taxon>Bacillati</taxon>
        <taxon>Actinomycetota</taxon>
        <taxon>Thermoleophilia</taxon>
        <taxon>Solirubrobacterales</taxon>
        <taxon>Baekduiaceae</taxon>
        <taxon>Svornostia</taxon>
    </lineage>
</organism>
<evidence type="ECO:0000259" key="15">
    <source>
        <dbReference type="SMART" id="SM00904"/>
    </source>
</evidence>
<name>A0ABY5PCY9_9ACTN</name>
<evidence type="ECO:0000256" key="5">
    <source>
        <dbReference type="ARBA" id="ARBA00022679"/>
    </source>
</evidence>
<evidence type="ECO:0000256" key="7">
    <source>
        <dbReference type="ARBA" id="ARBA00022741"/>
    </source>
</evidence>
<dbReference type="GO" id="GO:0003919">
    <property type="term" value="F:FMN adenylyltransferase activity"/>
    <property type="evidence" value="ECO:0007669"/>
    <property type="project" value="UniProtKB-EC"/>
</dbReference>
<evidence type="ECO:0000256" key="3">
    <source>
        <dbReference type="ARBA" id="ARBA00022630"/>
    </source>
</evidence>